<reference evidence="2 3" key="5">
    <citation type="journal article" date="2010" name="Appl. Environ. Microbiol.">
        <title>phrR-like gene praR of Azorhizobium caulinodans ORS571 is essential for symbiosis with Sesbania rostrata and is involved in expression of reb genes.</title>
        <authorList>
            <person name="Akiba N."/>
            <person name="Aono T."/>
            <person name="Toyazaki H."/>
            <person name="Sato S."/>
            <person name="Oyaizu H."/>
        </authorList>
    </citation>
    <scope>NUCLEOTIDE SEQUENCE [LARGE SCALE GENOMIC DNA]</scope>
    <source>
        <strain evidence="3">ATCC 43989 / DSM 5975 / JCM 20966 / LMG 6465 / NBRC 14845 / NCIMB 13405 / ORS 571</strain>
    </source>
</reference>
<comment type="similarity">
    <text evidence="1">Belongs to the peptidase S58 family.</text>
</comment>
<reference evidence="2 3" key="3">
    <citation type="journal article" date="2008" name="BMC Genomics">
        <title>The genome of the versatile nitrogen fixer Azorhizobium caulinodans ORS571.</title>
        <authorList>
            <person name="Lee KB."/>
            <person name="Backer P.D."/>
            <person name="Aono T."/>
            <person name="Liu CT."/>
            <person name="Suzuki S."/>
            <person name="Suzuki T."/>
            <person name="Kaneko T."/>
            <person name="Yamada M."/>
            <person name="Tabata S."/>
            <person name="Kupfer D.M."/>
            <person name="Najar F.Z."/>
            <person name="Wiley G.B."/>
            <person name="Roe B."/>
            <person name="Binnewies T.T."/>
            <person name="Ussery D.W."/>
            <person name="D'Haeze W."/>
            <person name="Herder J.D."/>
            <person name="Gevers D."/>
            <person name="Vereecke D."/>
            <person name="Holsters M."/>
            <person name="Oyaizu H."/>
        </authorList>
    </citation>
    <scope>NUCLEOTIDE SEQUENCE [LARGE SCALE GENOMIC DNA]</scope>
    <source>
        <strain evidence="3">ATCC 43989 / DSM 5975 / JCM 20966 / LMG 6465 / NBRC 14845 / NCIMB 13405 / ORS 571</strain>
    </source>
</reference>
<reference evidence="2 3" key="6">
    <citation type="journal article" date="2011" name="Appl. Environ. Microbiol.">
        <title>Involvement of the azorhizobial chromosome partition gene (parA) in the onset of bacteroid differentiation during Sesbania rostrata stem nodule development.</title>
        <authorList>
            <person name="Liu CT."/>
            <person name="Lee KB."/>
            <person name="Wang YS."/>
            <person name="Peng MH."/>
            <person name="Lee KT."/>
            <person name="Suzuki S."/>
            <person name="Suzuki T."/>
            <person name="Oyaizu H."/>
        </authorList>
    </citation>
    <scope>NUCLEOTIDE SEQUENCE [LARGE SCALE GENOMIC DNA]</scope>
    <source>
        <strain evidence="3">ATCC 43989 / DSM 5975 / JCM 20966 / LMG 6465 / NBRC 14845 / NCIMB 13405 / ORS 571</strain>
    </source>
</reference>
<dbReference type="Pfam" id="PF03576">
    <property type="entry name" value="Peptidase_S58"/>
    <property type="match status" value="1"/>
</dbReference>
<sequence length="336" mass="33694">MRNLLTDVPGLTVGHATDLKLGSGVTAILCHPPAVAAVDVRGGAPGTRETDLLDPAATVPHVDAIVLSGGSAYGLDAASGVTSWLAAHGRGYLVKDIRVPIVPSAILFDLLNGGDKHWGRHSPYRDLGYAAAEAAGEDFALGSVGAGTGATTARVKGGLGSASAIAPTGHRVGALVAVNALGCPLMGEGPHFRAAPFERNGEFGGLGLPVPLPADGGGIHLKGATPKTATTIAVVATDADLTSAQTRHFAVMAQDGLALSLYPVHTPLDGDCVFALATGQATLSDPIGDLLAIGTTAAAVLARAVARAVYEATALPFPGAQPAWRDLFPGAVRGRG</sequence>
<evidence type="ECO:0000256" key="1">
    <source>
        <dbReference type="ARBA" id="ARBA00007068"/>
    </source>
</evidence>
<dbReference type="PANTHER" id="PTHR36512:SF3">
    <property type="entry name" value="BLR5678 PROTEIN"/>
    <property type="match status" value="1"/>
</dbReference>
<dbReference type="InterPro" id="IPR016117">
    <property type="entry name" value="ArgJ-like_dom_sf"/>
</dbReference>
<dbReference type="RefSeq" id="WP_012171474.1">
    <property type="nucleotide sequence ID" value="NC_009937.1"/>
</dbReference>
<proteinExistence type="inferred from homology"/>
<dbReference type="PANTHER" id="PTHR36512">
    <property type="entry name" value="D-AMINOPEPTIDASE"/>
    <property type="match status" value="1"/>
</dbReference>
<evidence type="ECO:0000313" key="2">
    <source>
        <dbReference type="EMBL" id="BAF88948.1"/>
    </source>
</evidence>
<protein>
    <submittedName>
        <fullName evidence="2">Peptidase</fullName>
    </submittedName>
</protein>
<dbReference type="GO" id="GO:0004177">
    <property type="term" value="F:aminopeptidase activity"/>
    <property type="evidence" value="ECO:0007669"/>
    <property type="project" value="TreeGrafter"/>
</dbReference>
<dbReference type="eggNOG" id="COG3191">
    <property type="taxonomic scope" value="Bacteria"/>
</dbReference>
<dbReference type="STRING" id="438753.AZC_2950"/>
<dbReference type="Proteomes" id="UP000000270">
    <property type="component" value="Chromosome"/>
</dbReference>
<organism evidence="2 3">
    <name type="scientific">Azorhizobium caulinodans (strain ATCC 43989 / DSM 5975 / JCM 20966 / LMG 6465 / NBRC 14845 / NCIMB 13405 / ORS 571)</name>
    <dbReference type="NCBI Taxonomy" id="438753"/>
    <lineage>
        <taxon>Bacteria</taxon>
        <taxon>Pseudomonadati</taxon>
        <taxon>Pseudomonadota</taxon>
        <taxon>Alphaproteobacteria</taxon>
        <taxon>Hyphomicrobiales</taxon>
        <taxon>Xanthobacteraceae</taxon>
        <taxon>Azorhizobium</taxon>
    </lineage>
</organism>
<reference evidence="3" key="2">
    <citation type="submission" date="2007-04" db="EMBL/GenBank/DDBJ databases">
        <title>Complete genome sequence of the nitrogen-fixing bacterium Azorhizobium caulinodans ORS571.</title>
        <authorList>
            <person name="Lee K.B."/>
            <person name="Backer P.D."/>
            <person name="Aono T."/>
            <person name="Liu C.T."/>
            <person name="Suzuki S."/>
            <person name="Suzuki T."/>
            <person name="Kaneko T."/>
            <person name="Yamada M."/>
            <person name="Tabata S."/>
            <person name="Kupfer D.M."/>
            <person name="Najar F.Z."/>
            <person name="Wiley G.B."/>
            <person name="Roe B."/>
            <person name="Binnewies T."/>
            <person name="Ussery D."/>
            <person name="Vereecke D."/>
            <person name="Gevers D."/>
            <person name="Holsters M."/>
            <person name="Oyaizu H."/>
        </authorList>
    </citation>
    <scope>NUCLEOTIDE SEQUENCE [LARGE SCALE GENOMIC DNA]</scope>
    <source>
        <strain evidence="3">ATCC 43989 / DSM 5975 / JCM 20966 / LMG 6465 / NBRC 14845 / NCIMB 13405 / ORS 571</strain>
    </source>
</reference>
<keyword evidence="3" id="KW-1185">Reference proteome</keyword>
<dbReference type="AlphaFoldDB" id="A8IDJ4"/>
<accession>A8IDJ4</accession>
<gene>
    <name evidence="2" type="ordered locus">AZC_2950</name>
</gene>
<dbReference type="InterPro" id="IPR005321">
    <property type="entry name" value="Peptidase_S58_DmpA"/>
</dbReference>
<dbReference type="KEGG" id="azc:AZC_2950"/>
<dbReference type="Gene3D" id="3.60.70.12">
    <property type="entry name" value="L-amino peptidase D-ALA esterase/amidase"/>
    <property type="match status" value="1"/>
</dbReference>
<reference evidence="2 3" key="1">
    <citation type="journal article" date="2007" name="Appl. Environ. Microbiol.">
        <title>Rhizobial factors required for stem nodule maturation and maintenance in Sesbania rostrata-Azorhizobium caulinodans ORS571 symbiosis.</title>
        <authorList>
            <person name="Suzuki S."/>
            <person name="Aono T."/>
            <person name="Lee KB."/>
            <person name="Suzuki T."/>
            <person name="Liu CT."/>
            <person name="Miwa H."/>
            <person name="Wakao S."/>
            <person name="Iki T."/>
            <person name="Oyaizu H."/>
        </authorList>
    </citation>
    <scope>NUCLEOTIDE SEQUENCE [LARGE SCALE GENOMIC DNA]</scope>
    <source>
        <strain evidence="3">ATCC 43989 / DSM 5975 / JCM 20966 / LMG 6465 / NBRC 14845 / NCIMB 13405 / ORS 571</strain>
    </source>
</reference>
<dbReference type="CDD" id="cd02252">
    <property type="entry name" value="nylC_like"/>
    <property type="match status" value="1"/>
</dbReference>
<dbReference type="HOGENOM" id="CLU_044458_1_0_5"/>
<evidence type="ECO:0000313" key="3">
    <source>
        <dbReference type="Proteomes" id="UP000000270"/>
    </source>
</evidence>
<dbReference type="EMBL" id="AP009384">
    <property type="protein sequence ID" value="BAF88948.1"/>
    <property type="molecule type" value="Genomic_DNA"/>
</dbReference>
<dbReference type="SUPFAM" id="SSF56266">
    <property type="entry name" value="DmpA/ArgJ-like"/>
    <property type="match status" value="1"/>
</dbReference>
<reference evidence="2 3" key="4">
    <citation type="journal article" date="2009" name="Appl. Environ. Microbiol.">
        <title>Comparative genome-wide transcriptional profiling of Azorhizobium caulinodans ORS571 grown under free-living and symbiotic conditions.</title>
        <authorList>
            <person name="Tsukada S."/>
            <person name="Aono T."/>
            <person name="Akiba N."/>
            <person name="Lee KB."/>
            <person name="Liu CT."/>
            <person name="Toyazaki H."/>
            <person name="Oyaizu H."/>
        </authorList>
    </citation>
    <scope>NUCLEOTIDE SEQUENCE [LARGE SCALE GENOMIC DNA]</scope>
    <source>
        <strain evidence="3">ATCC 43989 / DSM 5975 / JCM 20966 / LMG 6465 / NBRC 14845 / NCIMB 13405 / ORS 571</strain>
    </source>
</reference>
<dbReference type="MEROPS" id="P01.101"/>
<name>A8IDJ4_AZOC5</name>